<feature type="transmembrane region" description="Helical" evidence="6">
    <location>
        <begin position="131"/>
        <end position="150"/>
    </location>
</feature>
<evidence type="ECO:0000313" key="7">
    <source>
        <dbReference type="EMBL" id="VVC34765.1"/>
    </source>
</evidence>
<dbReference type="Pfam" id="PF03134">
    <property type="entry name" value="TB2_DP1_HVA22"/>
    <property type="match status" value="1"/>
</dbReference>
<dbReference type="PANTHER" id="PTHR12300:SF161">
    <property type="entry name" value="RECEPTOR EXPRESSION-ENHANCING PROTEIN"/>
    <property type="match status" value="1"/>
</dbReference>
<dbReference type="AlphaFoldDB" id="A0A5E4MT31"/>
<evidence type="ECO:0000313" key="8">
    <source>
        <dbReference type="Proteomes" id="UP000325440"/>
    </source>
</evidence>
<dbReference type="PANTHER" id="PTHR12300">
    <property type="entry name" value="HVA22-LIKE PROTEINS"/>
    <property type="match status" value="1"/>
</dbReference>
<dbReference type="GO" id="GO:0016020">
    <property type="term" value="C:membrane"/>
    <property type="evidence" value="ECO:0007669"/>
    <property type="project" value="UniProtKB-SubCell"/>
</dbReference>
<evidence type="ECO:0000256" key="1">
    <source>
        <dbReference type="ARBA" id="ARBA00004141"/>
    </source>
</evidence>
<keyword evidence="8" id="KW-1185">Reference proteome</keyword>
<organism evidence="7 8">
    <name type="scientific">Cinara cedri</name>
    <dbReference type="NCBI Taxonomy" id="506608"/>
    <lineage>
        <taxon>Eukaryota</taxon>
        <taxon>Metazoa</taxon>
        <taxon>Ecdysozoa</taxon>
        <taxon>Arthropoda</taxon>
        <taxon>Hexapoda</taxon>
        <taxon>Insecta</taxon>
        <taxon>Pterygota</taxon>
        <taxon>Neoptera</taxon>
        <taxon>Paraneoptera</taxon>
        <taxon>Hemiptera</taxon>
        <taxon>Sternorrhyncha</taxon>
        <taxon>Aphidomorpha</taxon>
        <taxon>Aphidoidea</taxon>
        <taxon>Aphididae</taxon>
        <taxon>Lachninae</taxon>
        <taxon>Cinara</taxon>
    </lineage>
</organism>
<keyword evidence="5 6" id="KW-0472">Membrane</keyword>
<evidence type="ECO:0000256" key="3">
    <source>
        <dbReference type="ARBA" id="ARBA00022692"/>
    </source>
</evidence>
<dbReference type="InterPro" id="IPR004345">
    <property type="entry name" value="TB2_DP1_HVA22"/>
</dbReference>
<dbReference type="OrthoDB" id="10009287at2759"/>
<proteinExistence type="inferred from homology"/>
<gene>
    <name evidence="7" type="ORF">CINCED_3A008363</name>
</gene>
<comment type="subcellular location">
    <subcellularLocation>
        <location evidence="1 6">Membrane</location>
        <topology evidence="1 6">Multi-pass membrane protein</topology>
    </subcellularLocation>
</comment>
<evidence type="ECO:0000256" key="2">
    <source>
        <dbReference type="ARBA" id="ARBA00008573"/>
    </source>
</evidence>
<dbReference type="Proteomes" id="UP000325440">
    <property type="component" value="Unassembled WGS sequence"/>
</dbReference>
<evidence type="ECO:0000256" key="5">
    <source>
        <dbReference type="ARBA" id="ARBA00023136"/>
    </source>
</evidence>
<evidence type="ECO:0000256" key="4">
    <source>
        <dbReference type="ARBA" id="ARBA00022989"/>
    </source>
</evidence>
<reference evidence="7 8" key="1">
    <citation type="submission" date="2019-08" db="EMBL/GenBank/DDBJ databases">
        <authorList>
            <person name="Alioto T."/>
            <person name="Alioto T."/>
            <person name="Gomez Garrido J."/>
        </authorList>
    </citation>
    <scope>NUCLEOTIDE SEQUENCE [LARGE SCALE GENOMIC DNA]</scope>
</reference>
<comment type="similarity">
    <text evidence="2 6">Belongs to the DP1 family.</text>
</comment>
<feature type="transmembrane region" description="Helical" evidence="6">
    <location>
        <begin position="43"/>
        <end position="65"/>
    </location>
</feature>
<protein>
    <recommendedName>
        <fullName evidence="6">Receptor expression-enhancing protein</fullName>
    </recommendedName>
</protein>
<keyword evidence="4 6" id="KW-1133">Transmembrane helix</keyword>
<sequence length="161" mass="18659">MSAEKIQMVMEVIDAILRDPSKPWDKLFNWVETRTGVNRFRQLLIMVTGLSFLLLFNCGRVAMVISNAIGFMYPAYTTIALMETPRNPESTVETTNKWLAYWPAFTSILIVEQHFGFILRFVPFYLLSRTLFLVWCIAPIKNNGVAILYAKLTPYLDLYFD</sequence>
<feature type="transmembrane region" description="Helical" evidence="6">
    <location>
        <begin position="99"/>
        <end position="119"/>
    </location>
</feature>
<keyword evidence="3 6" id="KW-0812">Transmembrane</keyword>
<dbReference type="EMBL" id="CABPRJ010001013">
    <property type="protein sequence ID" value="VVC34765.1"/>
    <property type="molecule type" value="Genomic_DNA"/>
</dbReference>
<name>A0A5E4MT31_9HEMI</name>
<evidence type="ECO:0000256" key="6">
    <source>
        <dbReference type="RuleBase" id="RU362006"/>
    </source>
</evidence>
<accession>A0A5E4MT31</accession>